<reference evidence="10 11" key="1">
    <citation type="submission" date="2010-12" db="EMBL/GenBank/DDBJ databases">
        <title>Complete sequence of Desulfurispirillum indicum S5.</title>
        <authorList>
            <consortium name="US DOE Joint Genome Institute"/>
            <person name="Lucas S."/>
            <person name="Copeland A."/>
            <person name="Lapidus A."/>
            <person name="Cheng J.-F."/>
            <person name="Goodwin L."/>
            <person name="Pitluck S."/>
            <person name="Chertkov O."/>
            <person name="Held B."/>
            <person name="Detter J.C."/>
            <person name="Han C."/>
            <person name="Tapia R."/>
            <person name="Land M."/>
            <person name="Hauser L."/>
            <person name="Kyrpides N."/>
            <person name="Ivanova N."/>
            <person name="Mikhailova N."/>
            <person name="Haggblom M."/>
            <person name="Rauschenbach I."/>
            <person name="Bini E."/>
            <person name="Woyke T."/>
        </authorList>
    </citation>
    <scope>NUCLEOTIDE SEQUENCE [LARGE SCALE GENOMIC DNA]</scope>
    <source>
        <strain evidence="11">ATCC BAA-1389 / DSM 22839 / S5</strain>
    </source>
</reference>
<feature type="transmembrane region" description="Helical" evidence="8">
    <location>
        <begin position="353"/>
        <end position="376"/>
    </location>
</feature>
<keyword evidence="6 8" id="KW-1133">Transmembrane helix</keyword>
<dbReference type="InterPro" id="IPR005467">
    <property type="entry name" value="His_kinase_dom"/>
</dbReference>
<sequence length="659" mass="75844">MPESLDFRRTEHSIRRWILLFSLVSLLLVAILSSTLFLRETYSRFEEEKHWIRQSHMESQQSMLQERVDNAVQVISKHREQAQARLGETVRERVDQAYTVAHALYQRYHGTISDEELQQMIVEALRAMSWREGDSYIWINRYDLQSVLLPRNPGQEGQSLADITDPSGNYVVRQQARTAREEGSGFNVDAFFKPEDPETFHAQISYVRDLGLWDWYIGSAEFLDRFRDELQQEILLTLAELRYGDNYIFIDTVDGHAILMNGELQDPPRYSWELEDAQGTKILQEQLRVARENPEGGFLSYVWHEKSLGRDMPHLSFVRLIPDWDWKIGTGAYLTDIEQFIAYREADLWKRTWLNIMTIGAVVLLIISAATLLAIFTNRRIRDLFGAMGQQIDTYHGQLRRMNCELEERVAEETRRCMEQERLLIQQTKMAEMGNMIGLIAHQWTQPLNALSLHMQDIEDQSQMGSVGAQAVSEHVESCNRLIAHMSDTVNSFKNYFKPDLHPVEFDLKQTLESAAAILKPRLRQSEILLQLPERSATLHGYHNEFKQVILNLFSNACDALEERRKAQGPFQASITVTLTQQSGLVQVEFRDNGIGIPAHVREGIFSPYCSTKGEAGMGIGLHMSRRIIEEKFHGHLILGSATEGACFCIEIPVERPVS</sequence>
<evidence type="ECO:0000256" key="6">
    <source>
        <dbReference type="ARBA" id="ARBA00022989"/>
    </source>
</evidence>
<evidence type="ECO:0000256" key="2">
    <source>
        <dbReference type="ARBA" id="ARBA00004651"/>
    </source>
</evidence>
<dbReference type="eggNOG" id="COG4191">
    <property type="taxonomic scope" value="Bacteria"/>
</dbReference>
<organism evidence="10 11">
    <name type="scientific">Desulfurispirillum indicum (strain ATCC BAA-1389 / DSM 22839 / S5)</name>
    <dbReference type="NCBI Taxonomy" id="653733"/>
    <lineage>
        <taxon>Bacteria</taxon>
        <taxon>Pseudomonadati</taxon>
        <taxon>Chrysiogenota</taxon>
        <taxon>Chrysiogenia</taxon>
        <taxon>Chrysiogenales</taxon>
        <taxon>Chrysiogenaceae</taxon>
        <taxon>Desulfurispirillum</taxon>
    </lineage>
</organism>
<dbReference type="EMBL" id="CP002432">
    <property type="protein sequence ID" value="ADU67255.1"/>
    <property type="molecule type" value="Genomic_DNA"/>
</dbReference>
<dbReference type="SUPFAM" id="SSF55874">
    <property type="entry name" value="ATPase domain of HSP90 chaperone/DNA topoisomerase II/histidine kinase"/>
    <property type="match status" value="1"/>
</dbReference>
<evidence type="ECO:0000256" key="1">
    <source>
        <dbReference type="ARBA" id="ARBA00000085"/>
    </source>
</evidence>
<dbReference type="STRING" id="653733.Selin_2543"/>
<protein>
    <recommendedName>
        <fullName evidence="3">histidine kinase</fullName>
        <ecNumber evidence="3">2.7.13.3</ecNumber>
    </recommendedName>
</protein>
<comment type="subcellular location">
    <subcellularLocation>
        <location evidence="2">Cell membrane</location>
        <topology evidence="2">Multi-pass membrane protein</topology>
    </subcellularLocation>
</comment>
<dbReference type="PANTHER" id="PTHR43065">
    <property type="entry name" value="SENSOR HISTIDINE KINASE"/>
    <property type="match status" value="1"/>
</dbReference>
<evidence type="ECO:0000313" key="11">
    <source>
        <dbReference type="Proteomes" id="UP000002572"/>
    </source>
</evidence>
<dbReference type="HOGENOM" id="CLU_000445_133_1_0"/>
<dbReference type="EC" id="2.7.13.3" evidence="3"/>
<gene>
    <name evidence="10" type="ordered locus">Selin_2543</name>
</gene>
<dbReference type="InterPro" id="IPR036890">
    <property type="entry name" value="HATPase_C_sf"/>
</dbReference>
<evidence type="ECO:0000256" key="3">
    <source>
        <dbReference type="ARBA" id="ARBA00012438"/>
    </source>
</evidence>
<keyword evidence="11" id="KW-1185">Reference proteome</keyword>
<dbReference type="Gene3D" id="3.30.565.10">
    <property type="entry name" value="Histidine kinase-like ATPase, C-terminal domain"/>
    <property type="match status" value="1"/>
</dbReference>
<evidence type="ECO:0000256" key="8">
    <source>
        <dbReference type="SAM" id="Phobius"/>
    </source>
</evidence>
<dbReference type="Gene3D" id="3.30.450.20">
    <property type="entry name" value="PAS domain"/>
    <property type="match status" value="2"/>
</dbReference>
<feature type="transmembrane region" description="Helical" evidence="8">
    <location>
        <begin position="17"/>
        <end position="38"/>
    </location>
</feature>
<dbReference type="InterPro" id="IPR004358">
    <property type="entry name" value="Sig_transdc_His_kin-like_C"/>
</dbReference>
<proteinExistence type="predicted"/>
<dbReference type="Gene3D" id="1.10.287.130">
    <property type="match status" value="1"/>
</dbReference>
<dbReference type="InParanoid" id="E6W5X0"/>
<dbReference type="SMART" id="SM00387">
    <property type="entry name" value="HATPase_c"/>
    <property type="match status" value="1"/>
</dbReference>
<dbReference type="eggNOG" id="COG4564">
    <property type="taxonomic scope" value="Bacteria"/>
</dbReference>
<dbReference type="PANTHER" id="PTHR43065:SF42">
    <property type="entry name" value="TWO-COMPONENT SENSOR PPRA"/>
    <property type="match status" value="1"/>
</dbReference>
<keyword evidence="5 8" id="KW-0812">Transmembrane</keyword>
<dbReference type="GO" id="GO:0005886">
    <property type="term" value="C:plasma membrane"/>
    <property type="evidence" value="ECO:0007669"/>
    <property type="project" value="UniProtKB-SubCell"/>
</dbReference>
<dbReference type="Pfam" id="PF08269">
    <property type="entry name" value="dCache_2"/>
    <property type="match status" value="1"/>
</dbReference>
<feature type="domain" description="Histidine kinase" evidence="9">
    <location>
        <begin position="439"/>
        <end position="656"/>
    </location>
</feature>
<keyword evidence="7 8" id="KW-0472">Membrane</keyword>
<dbReference type="GO" id="GO:0005524">
    <property type="term" value="F:ATP binding"/>
    <property type="evidence" value="ECO:0007669"/>
    <property type="project" value="UniProtKB-KW"/>
</dbReference>
<name>E6W5X0_DESIS</name>
<dbReference type="PROSITE" id="PS50109">
    <property type="entry name" value="HIS_KIN"/>
    <property type="match status" value="1"/>
</dbReference>
<keyword evidence="10" id="KW-0067">ATP-binding</keyword>
<dbReference type="RefSeq" id="WP_013507124.1">
    <property type="nucleotide sequence ID" value="NC_014836.1"/>
</dbReference>
<dbReference type="InterPro" id="IPR004010">
    <property type="entry name" value="Double_Cache_2"/>
</dbReference>
<dbReference type="PRINTS" id="PR00344">
    <property type="entry name" value="BCTRLSENSOR"/>
</dbReference>
<dbReference type="OrthoDB" id="5341439at2"/>
<dbReference type="InterPro" id="IPR003594">
    <property type="entry name" value="HATPase_dom"/>
</dbReference>
<accession>E6W5X0</accession>
<evidence type="ECO:0000313" key="10">
    <source>
        <dbReference type="EMBL" id="ADU67255.1"/>
    </source>
</evidence>
<keyword evidence="4" id="KW-1003">Cell membrane</keyword>
<evidence type="ECO:0000256" key="5">
    <source>
        <dbReference type="ARBA" id="ARBA00022692"/>
    </source>
</evidence>
<dbReference type="AlphaFoldDB" id="E6W5X0"/>
<evidence type="ECO:0000256" key="7">
    <source>
        <dbReference type="ARBA" id="ARBA00023136"/>
    </source>
</evidence>
<evidence type="ECO:0000256" key="4">
    <source>
        <dbReference type="ARBA" id="ARBA00022475"/>
    </source>
</evidence>
<keyword evidence="10" id="KW-0547">Nucleotide-binding</keyword>
<dbReference type="Pfam" id="PF02518">
    <property type="entry name" value="HATPase_c"/>
    <property type="match status" value="1"/>
</dbReference>
<comment type="catalytic activity">
    <reaction evidence="1">
        <text>ATP + protein L-histidine = ADP + protein N-phospho-L-histidine.</text>
        <dbReference type="EC" id="2.7.13.3"/>
    </reaction>
</comment>
<dbReference type="SMART" id="SM01049">
    <property type="entry name" value="Cache_2"/>
    <property type="match status" value="2"/>
</dbReference>
<evidence type="ECO:0000259" key="9">
    <source>
        <dbReference type="PROSITE" id="PS50109"/>
    </source>
</evidence>
<dbReference type="KEGG" id="din:Selin_2543"/>
<dbReference type="InterPro" id="IPR033480">
    <property type="entry name" value="sCache_2"/>
</dbReference>
<dbReference type="GO" id="GO:0004673">
    <property type="term" value="F:protein histidine kinase activity"/>
    <property type="evidence" value="ECO:0007669"/>
    <property type="project" value="UniProtKB-EC"/>
</dbReference>
<dbReference type="Proteomes" id="UP000002572">
    <property type="component" value="Chromosome"/>
</dbReference>